<protein>
    <recommendedName>
        <fullName evidence="3">HTH crp-type domain-containing protein</fullName>
    </recommendedName>
</protein>
<dbReference type="STRING" id="225324.SAMN02745126_05942"/>
<evidence type="ECO:0000313" key="1">
    <source>
        <dbReference type="EMBL" id="SKA37697.1"/>
    </source>
</evidence>
<dbReference type="AlphaFoldDB" id="A0A1T4TBC4"/>
<sequence>MTTTVSLSELAAAMRASNSLLLDLLTETPVGEDLLDRLIVSAVGQSNTATLSADPEFLRSYGTLDALLPDEARKPVTISAVANMICIPFETVRRRIQQLAANGICVIGPNGVVVPTQVLAREEYKSAMLRTWELAQVLYNRLRDNLCLTELYADKVPPYEGAPLIRAVAHVAYGHLLRMTSAFVRTSGDLTMAMILLAVQRENSEHTATLPSAAIGPGIMPDELRVPVNAATIAEILGLGESTVSRRLTRLVRDGRCLKRKGGVIVASAYVARPEIMALLELNHGSLLRMFEPLRQLGILSAWDHTHLQQPVSATAIA</sequence>
<organism evidence="1 2">
    <name type="scientific">Enhydrobacter aerosaccus</name>
    <dbReference type="NCBI Taxonomy" id="225324"/>
    <lineage>
        <taxon>Bacteria</taxon>
        <taxon>Pseudomonadati</taxon>
        <taxon>Pseudomonadota</taxon>
        <taxon>Alphaproteobacteria</taxon>
        <taxon>Hyphomicrobiales</taxon>
        <taxon>Enhydrobacter</taxon>
    </lineage>
</organism>
<keyword evidence="2" id="KW-1185">Reference proteome</keyword>
<dbReference type="InterPro" id="IPR036390">
    <property type="entry name" value="WH_DNA-bd_sf"/>
</dbReference>
<evidence type="ECO:0000313" key="2">
    <source>
        <dbReference type="Proteomes" id="UP000190092"/>
    </source>
</evidence>
<gene>
    <name evidence="1" type="ORF">SAMN02745126_05942</name>
</gene>
<reference evidence="2" key="1">
    <citation type="submission" date="2017-02" db="EMBL/GenBank/DDBJ databases">
        <authorList>
            <person name="Varghese N."/>
            <person name="Submissions S."/>
        </authorList>
    </citation>
    <scope>NUCLEOTIDE SEQUENCE [LARGE SCALE GENOMIC DNA]</scope>
    <source>
        <strain evidence="2">ATCC 27094</strain>
    </source>
</reference>
<name>A0A1T4TBC4_9HYPH</name>
<accession>A0A1T4TBC4</accession>
<dbReference type="OrthoDB" id="7549698at2"/>
<dbReference type="RefSeq" id="WP_085937680.1">
    <property type="nucleotide sequence ID" value="NZ_FUWJ01000015.1"/>
</dbReference>
<proteinExistence type="predicted"/>
<dbReference type="Proteomes" id="UP000190092">
    <property type="component" value="Unassembled WGS sequence"/>
</dbReference>
<dbReference type="SUPFAM" id="SSF46785">
    <property type="entry name" value="Winged helix' DNA-binding domain"/>
    <property type="match status" value="1"/>
</dbReference>
<evidence type="ECO:0008006" key="3">
    <source>
        <dbReference type="Google" id="ProtNLM"/>
    </source>
</evidence>
<dbReference type="EMBL" id="FUWJ01000015">
    <property type="protein sequence ID" value="SKA37697.1"/>
    <property type="molecule type" value="Genomic_DNA"/>
</dbReference>